<dbReference type="EMBL" id="KZ349580">
    <property type="protein sequence ID" value="PIO64781.1"/>
    <property type="molecule type" value="Genomic_DNA"/>
</dbReference>
<keyword evidence="1" id="KW-0472">Membrane</keyword>
<evidence type="ECO:0000313" key="3">
    <source>
        <dbReference type="Proteomes" id="UP000230423"/>
    </source>
</evidence>
<name>A0A2G9U3D4_TELCI</name>
<organism evidence="2 3">
    <name type="scientific">Teladorsagia circumcincta</name>
    <name type="common">Brown stomach worm</name>
    <name type="synonym">Ostertagia circumcincta</name>
    <dbReference type="NCBI Taxonomy" id="45464"/>
    <lineage>
        <taxon>Eukaryota</taxon>
        <taxon>Metazoa</taxon>
        <taxon>Ecdysozoa</taxon>
        <taxon>Nematoda</taxon>
        <taxon>Chromadorea</taxon>
        <taxon>Rhabditida</taxon>
        <taxon>Rhabditina</taxon>
        <taxon>Rhabditomorpha</taxon>
        <taxon>Strongyloidea</taxon>
        <taxon>Trichostrongylidae</taxon>
        <taxon>Teladorsagia</taxon>
    </lineage>
</organism>
<dbReference type="OrthoDB" id="3936150at2759"/>
<evidence type="ECO:0000313" key="2">
    <source>
        <dbReference type="EMBL" id="PIO64781.1"/>
    </source>
</evidence>
<evidence type="ECO:0000256" key="1">
    <source>
        <dbReference type="SAM" id="Phobius"/>
    </source>
</evidence>
<dbReference type="Proteomes" id="UP000230423">
    <property type="component" value="Unassembled WGS sequence"/>
</dbReference>
<keyword evidence="1" id="KW-1133">Transmembrane helix</keyword>
<keyword evidence="1" id="KW-0812">Transmembrane</keyword>
<accession>A0A2G9U3D4</accession>
<sequence>MNLFQYSEDEIEGAVDRALAMTGEAERCGKKKYTFLHLYATKTLAIRTLVLSFGMFSVSYITYGLIFNLHVIEGSLYWNTAFSGILRWAVGALVAVIDRLGGKVVGRKRLHVATVSVVVACMASIFTIEFTGTFWGHLKLASVLKALGAIFSAQNLT</sequence>
<evidence type="ECO:0008006" key="4">
    <source>
        <dbReference type="Google" id="ProtNLM"/>
    </source>
</evidence>
<gene>
    <name evidence="2" type="ORF">TELCIR_13577</name>
</gene>
<keyword evidence="3" id="KW-1185">Reference proteome</keyword>
<feature type="transmembrane region" description="Helical" evidence="1">
    <location>
        <begin position="49"/>
        <end position="70"/>
    </location>
</feature>
<proteinExistence type="predicted"/>
<reference evidence="2 3" key="1">
    <citation type="submission" date="2015-09" db="EMBL/GenBank/DDBJ databases">
        <title>Draft genome of the parasitic nematode Teladorsagia circumcincta isolate WARC Sus (inbred).</title>
        <authorList>
            <person name="Mitreva M."/>
        </authorList>
    </citation>
    <scope>NUCLEOTIDE SEQUENCE [LARGE SCALE GENOMIC DNA]</scope>
    <source>
        <strain evidence="2 3">S</strain>
    </source>
</reference>
<dbReference type="AlphaFoldDB" id="A0A2G9U3D4"/>
<feature type="transmembrane region" description="Helical" evidence="1">
    <location>
        <begin position="76"/>
        <end position="97"/>
    </location>
</feature>
<feature type="transmembrane region" description="Helical" evidence="1">
    <location>
        <begin position="109"/>
        <end position="128"/>
    </location>
</feature>
<protein>
    <recommendedName>
        <fullName evidence="4">Major facilitator superfamily (MFS) profile domain-containing protein</fullName>
    </recommendedName>
</protein>